<organism evidence="8 9">
    <name type="scientific">Saccharata proteae CBS 121410</name>
    <dbReference type="NCBI Taxonomy" id="1314787"/>
    <lineage>
        <taxon>Eukaryota</taxon>
        <taxon>Fungi</taxon>
        <taxon>Dikarya</taxon>
        <taxon>Ascomycota</taxon>
        <taxon>Pezizomycotina</taxon>
        <taxon>Dothideomycetes</taxon>
        <taxon>Dothideomycetes incertae sedis</taxon>
        <taxon>Botryosphaeriales</taxon>
        <taxon>Saccharataceae</taxon>
        <taxon>Saccharata</taxon>
    </lineage>
</organism>
<evidence type="ECO:0000256" key="4">
    <source>
        <dbReference type="ARBA" id="ARBA00022552"/>
    </source>
</evidence>
<comment type="similarity">
    <text evidence="3 6">Belongs to the UTP11 family.</text>
</comment>
<feature type="region of interest" description="Disordered" evidence="7">
    <location>
        <begin position="1"/>
        <end position="24"/>
    </location>
</feature>
<comment type="subcellular location">
    <subcellularLocation>
        <location evidence="2 6">Nucleus</location>
        <location evidence="2 6">Nucleolus</location>
    </subcellularLocation>
</comment>
<evidence type="ECO:0000256" key="7">
    <source>
        <dbReference type="SAM" id="MobiDB-lite"/>
    </source>
</evidence>
<comment type="subunit">
    <text evidence="6">Component of the ribosomal small subunit (SSU) processome.</text>
</comment>
<name>A0A9P4LZ97_9PEZI</name>
<dbReference type="Pfam" id="PF03998">
    <property type="entry name" value="Utp11"/>
    <property type="match status" value="1"/>
</dbReference>
<evidence type="ECO:0000313" key="8">
    <source>
        <dbReference type="EMBL" id="KAF2091138.1"/>
    </source>
</evidence>
<comment type="caution">
    <text evidence="8">The sequence shown here is derived from an EMBL/GenBank/DDBJ whole genome shotgun (WGS) entry which is preliminary data.</text>
</comment>
<gene>
    <name evidence="8" type="ORF">K490DRAFT_71373</name>
</gene>
<comment type="function">
    <text evidence="1 6">Involved in nucleolar processing of pre-18S ribosomal RNA.</text>
</comment>
<keyword evidence="9" id="KW-1185">Reference proteome</keyword>
<feature type="compositionally biased region" description="Basic residues" evidence="7">
    <location>
        <begin position="269"/>
        <end position="278"/>
    </location>
</feature>
<keyword evidence="4 6" id="KW-0698">rRNA processing</keyword>
<dbReference type="PANTHER" id="PTHR12838:SF0">
    <property type="entry name" value="U3 SMALL NUCLEOLAR RNA-ASSOCIATED PROTEIN 11-RELATED"/>
    <property type="match status" value="1"/>
</dbReference>
<dbReference type="Proteomes" id="UP000799776">
    <property type="component" value="Unassembled WGS sequence"/>
</dbReference>
<accession>A0A9P4LZ97</accession>
<proteinExistence type="inferred from homology"/>
<dbReference type="OrthoDB" id="29058at2759"/>
<evidence type="ECO:0000256" key="6">
    <source>
        <dbReference type="PIRNR" id="PIRNR015952"/>
    </source>
</evidence>
<evidence type="ECO:0000256" key="3">
    <source>
        <dbReference type="ARBA" id="ARBA00008105"/>
    </source>
</evidence>
<dbReference type="GO" id="GO:0032040">
    <property type="term" value="C:small-subunit processome"/>
    <property type="evidence" value="ECO:0007669"/>
    <property type="project" value="UniProtKB-UniRule"/>
</dbReference>
<evidence type="ECO:0000256" key="1">
    <source>
        <dbReference type="ARBA" id="ARBA00004099"/>
    </source>
</evidence>
<reference evidence="8" key="1">
    <citation type="journal article" date="2020" name="Stud. Mycol.">
        <title>101 Dothideomycetes genomes: a test case for predicting lifestyles and emergence of pathogens.</title>
        <authorList>
            <person name="Haridas S."/>
            <person name="Albert R."/>
            <person name="Binder M."/>
            <person name="Bloem J."/>
            <person name="Labutti K."/>
            <person name="Salamov A."/>
            <person name="Andreopoulos B."/>
            <person name="Baker S."/>
            <person name="Barry K."/>
            <person name="Bills G."/>
            <person name="Bluhm B."/>
            <person name="Cannon C."/>
            <person name="Castanera R."/>
            <person name="Culley D."/>
            <person name="Daum C."/>
            <person name="Ezra D."/>
            <person name="Gonzalez J."/>
            <person name="Henrissat B."/>
            <person name="Kuo A."/>
            <person name="Liang C."/>
            <person name="Lipzen A."/>
            <person name="Lutzoni F."/>
            <person name="Magnuson J."/>
            <person name="Mondo S."/>
            <person name="Nolan M."/>
            <person name="Ohm R."/>
            <person name="Pangilinan J."/>
            <person name="Park H.-J."/>
            <person name="Ramirez L."/>
            <person name="Alfaro M."/>
            <person name="Sun H."/>
            <person name="Tritt A."/>
            <person name="Yoshinaga Y."/>
            <person name="Zwiers L.-H."/>
            <person name="Turgeon B."/>
            <person name="Goodwin S."/>
            <person name="Spatafora J."/>
            <person name="Crous P."/>
            <person name="Grigoriev I."/>
        </authorList>
    </citation>
    <scope>NUCLEOTIDE SEQUENCE</scope>
    <source>
        <strain evidence="8">CBS 121410</strain>
    </source>
</reference>
<evidence type="ECO:0000256" key="5">
    <source>
        <dbReference type="ARBA" id="ARBA00023242"/>
    </source>
</evidence>
<protein>
    <recommendedName>
        <fullName evidence="6">U3 small nucleolar RNA-associated protein 11</fullName>
        <shortName evidence="6">U3 snoRNA-associated protein 11</shortName>
    </recommendedName>
</protein>
<dbReference type="AlphaFoldDB" id="A0A9P4LZ97"/>
<dbReference type="EMBL" id="ML978712">
    <property type="protein sequence ID" value="KAF2091138.1"/>
    <property type="molecule type" value="Genomic_DNA"/>
</dbReference>
<feature type="compositionally biased region" description="Basic and acidic residues" evidence="7">
    <location>
        <begin position="198"/>
        <end position="233"/>
    </location>
</feature>
<feature type="compositionally biased region" description="Low complexity" evidence="7">
    <location>
        <begin position="259"/>
        <end position="268"/>
    </location>
</feature>
<feature type="region of interest" description="Disordered" evidence="7">
    <location>
        <begin position="258"/>
        <end position="278"/>
    </location>
</feature>
<feature type="region of interest" description="Disordered" evidence="7">
    <location>
        <begin position="156"/>
        <end position="233"/>
    </location>
</feature>
<dbReference type="PIRSF" id="PIRSF015952">
    <property type="entry name" value="U3snoRNP11"/>
    <property type="match status" value="1"/>
</dbReference>
<dbReference type="GO" id="GO:0006364">
    <property type="term" value="P:rRNA processing"/>
    <property type="evidence" value="ECO:0007669"/>
    <property type="project" value="UniProtKB-UniRule"/>
</dbReference>
<keyword evidence="5 6" id="KW-0539">Nucleus</keyword>
<dbReference type="PANTHER" id="PTHR12838">
    <property type="entry name" value="U3 SMALL NUCLEOLAR RNA-ASSOCIATED PROTEIN 11"/>
    <property type="match status" value="1"/>
</dbReference>
<sequence>MSSMRNAVQRRNHKERAQPLERQKWGILEKHKDYSLRAKDHNNKRARLKILREKAADRNPDEFSFGMLSSLTNKATGTKVGDRGNKALSTDVIKLLKTQDVGYVRTTLQKVRKERARVEEGFVLEEEGGVEALTGREGEGKHTVFVGDREDQKGFAPDEWFGVDGEEGLGRKWNRPRRKSVGGEGEVEMEEDAVDANKTGKDRKQEGEKTALKEERALRKRREKEQGSRRLKLEALKKKEQDLMIAEEELEAQRARMSNNVGGVNKNGVKFKVRERKR</sequence>
<dbReference type="InterPro" id="IPR007144">
    <property type="entry name" value="SSU_processome_Utp11"/>
</dbReference>
<evidence type="ECO:0000313" key="9">
    <source>
        <dbReference type="Proteomes" id="UP000799776"/>
    </source>
</evidence>
<feature type="compositionally biased region" description="Acidic residues" evidence="7">
    <location>
        <begin position="185"/>
        <end position="194"/>
    </location>
</feature>
<feature type="compositionally biased region" description="Basic and acidic residues" evidence="7">
    <location>
        <begin position="15"/>
        <end position="24"/>
    </location>
</feature>
<evidence type="ECO:0000256" key="2">
    <source>
        <dbReference type="ARBA" id="ARBA00004604"/>
    </source>
</evidence>